<evidence type="ECO:0000313" key="2">
    <source>
        <dbReference type="Proteomes" id="UP000029424"/>
    </source>
</evidence>
<organism evidence="1 2">
    <name type="scientific">Burkholderia oklahomensis</name>
    <dbReference type="NCBI Taxonomy" id="342113"/>
    <lineage>
        <taxon>Bacteria</taxon>
        <taxon>Pseudomonadati</taxon>
        <taxon>Pseudomonadota</taxon>
        <taxon>Betaproteobacteria</taxon>
        <taxon>Burkholderiales</taxon>
        <taxon>Burkholderiaceae</taxon>
        <taxon>Burkholderia</taxon>
        <taxon>pseudomallei group</taxon>
    </lineage>
</organism>
<protein>
    <submittedName>
        <fullName evidence="1">Uncharacterized protein</fullName>
    </submittedName>
</protein>
<keyword evidence="2" id="KW-1185">Reference proteome</keyword>
<gene>
    <name evidence="1" type="ORF">DM82_5385</name>
</gene>
<proteinExistence type="predicted"/>
<reference evidence="1 2" key="1">
    <citation type="submission" date="2014-06" db="EMBL/GenBank/DDBJ databases">
        <authorList>
            <person name="Bishop-Lilly K.A."/>
            <person name="Broomall S.M."/>
            <person name="Chain P.S."/>
            <person name="Chertkov O."/>
            <person name="Coyne S.R."/>
            <person name="Daligault H.E."/>
            <person name="Davenport K.W."/>
            <person name="Erkkila T."/>
            <person name="Frey K.G."/>
            <person name="Gibbons H.S."/>
            <person name="Gu W."/>
            <person name="Jaissle J."/>
            <person name="Johnson S.L."/>
            <person name="Koroleva G.I."/>
            <person name="Ladner J.T."/>
            <person name="Lo C.-C."/>
            <person name="Minogue T.D."/>
            <person name="Munk C."/>
            <person name="Palacios G.F."/>
            <person name="Redden C.L."/>
            <person name="Rosenzweig C.N."/>
            <person name="Scholz M.B."/>
            <person name="Teshima H."/>
            <person name="Xu Y."/>
        </authorList>
    </citation>
    <scope>NUCLEOTIDE SEQUENCE [LARGE SCALE GENOMIC DNA]</scope>
    <source>
        <strain evidence="1 2">EO147</strain>
    </source>
</reference>
<dbReference type="AlphaFoldDB" id="A0AAI8BD31"/>
<accession>A0AAI8BD31</accession>
<name>A0AAI8BD31_9BURK</name>
<dbReference type="EMBL" id="CP008727">
    <property type="protein sequence ID" value="AIO70638.1"/>
    <property type="molecule type" value="Genomic_DNA"/>
</dbReference>
<dbReference type="RefSeq" id="WP_010110989.1">
    <property type="nucleotide sequence ID" value="NZ_CP008727.1"/>
</dbReference>
<evidence type="ECO:0000313" key="1">
    <source>
        <dbReference type="EMBL" id="AIO70638.1"/>
    </source>
</evidence>
<dbReference type="KEGG" id="bok:DM82_5385"/>
<sequence length="73" mass="7916">MVRLTSLEETLFADDTGEARDRLIATLASAAAPHENHPDAVRFAASAARDVIDTLWARYHGMPPETASPARRG</sequence>
<dbReference type="Proteomes" id="UP000029424">
    <property type="component" value="Chromosome 2"/>
</dbReference>